<proteinExistence type="predicted"/>
<feature type="region of interest" description="Disordered" evidence="2">
    <location>
        <begin position="403"/>
        <end position="686"/>
    </location>
</feature>
<feature type="compositionally biased region" description="Low complexity" evidence="2">
    <location>
        <begin position="350"/>
        <end position="366"/>
    </location>
</feature>
<gene>
    <name evidence="3" type="ORF">NESM_000433800</name>
</gene>
<evidence type="ECO:0000256" key="1">
    <source>
        <dbReference type="SAM" id="Coils"/>
    </source>
</evidence>
<feature type="compositionally biased region" description="Pro residues" evidence="2">
    <location>
        <begin position="1"/>
        <end position="11"/>
    </location>
</feature>
<dbReference type="AlphaFoldDB" id="A0AAW0EPN0"/>
<protein>
    <submittedName>
        <fullName evidence="3">Uncharacterized protein</fullName>
    </submittedName>
</protein>
<evidence type="ECO:0000313" key="4">
    <source>
        <dbReference type="Proteomes" id="UP001430356"/>
    </source>
</evidence>
<feature type="compositionally biased region" description="Low complexity" evidence="2">
    <location>
        <begin position="290"/>
        <end position="315"/>
    </location>
</feature>
<dbReference type="EMBL" id="JAECZO010000047">
    <property type="protein sequence ID" value="KAK7195104.1"/>
    <property type="molecule type" value="Genomic_DNA"/>
</dbReference>
<feature type="compositionally biased region" description="Low complexity" evidence="2">
    <location>
        <begin position="546"/>
        <end position="577"/>
    </location>
</feature>
<dbReference type="Proteomes" id="UP001430356">
    <property type="component" value="Unassembled WGS sequence"/>
</dbReference>
<keyword evidence="4" id="KW-1185">Reference proteome</keyword>
<feature type="region of interest" description="Disordered" evidence="2">
    <location>
        <begin position="1"/>
        <end position="22"/>
    </location>
</feature>
<feature type="compositionally biased region" description="Low complexity" evidence="2">
    <location>
        <begin position="414"/>
        <end position="426"/>
    </location>
</feature>
<reference evidence="3 4" key="1">
    <citation type="journal article" date="2021" name="MBio">
        <title>A New Model Trypanosomatid, Novymonas esmeraldas: Genomic Perception of Its 'Candidatus Pandoraea novymonadis' Endosymbiont.</title>
        <authorList>
            <person name="Zakharova A."/>
            <person name="Saura A."/>
            <person name="Butenko A."/>
            <person name="Podesvova L."/>
            <person name="Warmusova S."/>
            <person name="Kostygov A.Y."/>
            <person name="Nenarokova A."/>
            <person name="Lukes J."/>
            <person name="Opperdoes F.R."/>
            <person name="Yurchenko V."/>
        </authorList>
    </citation>
    <scope>NUCLEOTIDE SEQUENCE [LARGE SCALE GENOMIC DNA]</scope>
    <source>
        <strain evidence="3 4">E262AT.01</strain>
    </source>
</reference>
<feature type="coiled-coil region" evidence="1">
    <location>
        <begin position="719"/>
        <end position="746"/>
    </location>
</feature>
<evidence type="ECO:0000313" key="3">
    <source>
        <dbReference type="EMBL" id="KAK7195104.1"/>
    </source>
</evidence>
<organism evidence="3 4">
    <name type="scientific">Novymonas esmeraldas</name>
    <dbReference type="NCBI Taxonomy" id="1808958"/>
    <lineage>
        <taxon>Eukaryota</taxon>
        <taxon>Discoba</taxon>
        <taxon>Euglenozoa</taxon>
        <taxon>Kinetoplastea</taxon>
        <taxon>Metakinetoplastina</taxon>
        <taxon>Trypanosomatida</taxon>
        <taxon>Trypanosomatidae</taxon>
        <taxon>Novymonas</taxon>
    </lineage>
</organism>
<feature type="compositionally biased region" description="Pro residues" evidence="2">
    <location>
        <begin position="101"/>
        <end position="116"/>
    </location>
</feature>
<feature type="compositionally biased region" description="Basic and acidic residues" evidence="2">
    <location>
        <begin position="584"/>
        <end position="601"/>
    </location>
</feature>
<feature type="compositionally biased region" description="Polar residues" evidence="2">
    <location>
        <begin position="666"/>
        <end position="675"/>
    </location>
</feature>
<feature type="compositionally biased region" description="Polar residues" evidence="2">
    <location>
        <begin position="513"/>
        <end position="545"/>
    </location>
</feature>
<feature type="region of interest" description="Disordered" evidence="2">
    <location>
        <begin position="158"/>
        <end position="205"/>
    </location>
</feature>
<feature type="compositionally biased region" description="Low complexity" evidence="2">
    <location>
        <begin position="605"/>
        <end position="653"/>
    </location>
</feature>
<accession>A0AAW0EPN0</accession>
<keyword evidence="1" id="KW-0175">Coiled coil</keyword>
<evidence type="ECO:0000256" key="2">
    <source>
        <dbReference type="SAM" id="MobiDB-lite"/>
    </source>
</evidence>
<feature type="region of interest" description="Disordered" evidence="2">
    <location>
        <begin position="287"/>
        <end position="368"/>
    </location>
</feature>
<comment type="caution">
    <text evidence="3">The sequence shown here is derived from an EMBL/GenBank/DDBJ whole genome shotgun (WGS) entry which is preliminary data.</text>
</comment>
<name>A0AAW0EPN0_9TRYP</name>
<feature type="compositionally biased region" description="Pro residues" evidence="2">
    <location>
        <begin position="192"/>
        <end position="201"/>
    </location>
</feature>
<feature type="region of interest" description="Disordered" evidence="2">
    <location>
        <begin position="99"/>
        <end position="143"/>
    </location>
</feature>
<sequence length="766" mass="77915">MSSSSPPPPPSTESGMAAAATQTGNVSEIMAAIQRVLAEHNVGDARFVLELPPATAATDTTTAAAAVAAAAAAASAPAPVSAAVDTPASALLAQMQALPATAPPPPPAHQPPPPRARSPSAQKRPATPPHSRLPHHPAPPHTAEAAPLADTVSALGATARPSTSAATLDGHVKASPPPPPPPTAAAAAAAAPPEPTSPPQIPFDTLSSDDAAVVLTDEAAAEMRRVSHQLAQDLAAAETHMSRKEMLQTFVGRSAILDERRQREAHLHAQTPTPSLNGVPFFAAPPKSEAAVATPPSSPPTRRAAPASTARVPAAGATPDAAMSLSLPPEPQQPQRRSLVRLTSPPAPPSVSVSPGGARSVGAVASDGGGSLPSLVAAKKTAVPGRTPVFSILNKDGSRLLENGGGAADVVRPSSTNESSTSSAVSRHSRPGSVSVLADDRAPPSPIHEPLLGSAAAEEARRQGSILVGSQPRAATSEPTPPPVLESTESSEERTLPKLWSEQSKDNTRRAAQLQSHGRLSQATDVRQTVPPATSTAAGGSSRLDSSPVSSALRSPPRPATSSAATTTTGATARASSLQAMLREQQRQQDASRRSLEEHQRLMQTAGAARPAALTPAAATASASGAGAHTAPPLPTAARPARLAATAAPTARTVPGGDGDEAPSKGSVSGSTRASSPAGHGASGIQVVKFTLPHEQEARQAAVQQLCRTSAGTQHVDSKDRYRALLAAQQNELTAQEAKAQSYKELLGRAMDFNRQQQQQQQSRPS</sequence>